<dbReference type="PANTHER" id="PTHR43182:SF1">
    <property type="entry name" value="COBALT-PRECORRIN-7 C(5)-METHYLTRANSFERASE"/>
    <property type="match status" value="1"/>
</dbReference>
<keyword evidence="3" id="KW-0489">Methyltransferase</keyword>
<dbReference type="SUPFAM" id="SSF53790">
    <property type="entry name" value="Tetrapyrrole methylase"/>
    <property type="match status" value="1"/>
</dbReference>
<dbReference type="InterPro" id="IPR000878">
    <property type="entry name" value="4pyrrol_Mease"/>
</dbReference>
<dbReference type="GO" id="GO:0032259">
    <property type="term" value="P:methylation"/>
    <property type="evidence" value="ECO:0007669"/>
    <property type="project" value="UniProtKB-KW"/>
</dbReference>
<evidence type="ECO:0000256" key="4">
    <source>
        <dbReference type="ARBA" id="ARBA00022679"/>
    </source>
</evidence>
<evidence type="ECO:0000256" key="5">
    <source>
        <dbReference type="ARBA" id="ARBA00022691"/>
    </source>
</evidence>
<keyword evidence="4" id="KW-0808">Transferase</keyword>
<dbReference type="AlphaFoldDB" id="A0A133V8V6"/>
<keyword evidence="2" id="KW-0169">Cobalamin biosynthesis</keyword>
<evidence type="ECO:0000256" key="3">
    <source>
        <dbReference type="ARBA" id="ARBA00022603"/>
    </source>
</evidence>
<comment type="caution">
    <text evidence="7">The sequence shown here is derived from an EMBL/GenBank/DDBJ whole genome shotgun (WGS) entry which is preliminary data.</text>
</comment>
<dbReference type="Gene3D" id="3.40.1010.10">
    <property type="entry name" value="Cobalt-precorrin-4 Transmethylase, Domain 1"/>
    <property type="match status" value="1"/>
</dbReference>
<organism evidence="7 8">
    <name type="scientific">candidate division MSBL1 archaeon SCGC-AAA261D19</name>
    <dbReference type="NCBI Taxonomy" id="1698273"/>
    <lineage>
        <taxon>Archaea</taxon>
        <taxon>Methanobacteriati</taxon>
        <taxon>Methanobacteriota</taxon>
        <taxon>candidate division MSBL1</taxon>
    </lineage>
</organism>
<dbReference type="UniPathway" id="UPA00148"/>
<evidence type="ECO:0000313" key="7">
    <source>
        <dbReference type="EMBL" id="KXB02862.1"/>
    </source>
</evidence>
<evidence type="ECO:0000313" key="8">
    <source>
        <dbReference type="Proteomes" id="UP000070400"/>
    </source>
</evidence>
<dbReference type="EMBL" id="LHXX01000002">
    <property type="protein sequence ID" value="KXB02862.1"/>
    <property type="molecule type" value="Genomic_DNA"/>
</dbReference>
<keyword evidence="5" id="KW-0949">S-adenosyl-L-methionine</keyword>
<accession>A0A133V8V6</accession>
<dbReference type="InterPro" id="IPR050714">
    <property type="entry name" value="Cobalamin_biosynth_MTase"/>
</dbReference>
<reference evidence="7 8" key="1">
    <citation type="journal article" date="2016" name="Sci. Rep.">
        <title>Metabolic traits of an uncultured archaeal lineage -MSBL1- from brine pools of the Red Sea.</title>
        <authorList>
            <person name="Mwirichia R."/>
            <person name="Alam I."/>
            <person name="Rashid M."/>
            <person name="Vinu M."/>
            <person name="Ba-Alawi W."/>
            <person name="Anthony Kamau A."/>
            <person name="Kamanda Ngugi D."/>
            <person name="Goker M."/>
            <person name="Klenk H.P."/>
            <person name="Bajic V."/>
            <person name="Stingl U."/>
        </authorList>
    </citation>
    <scope>NUCLEOTIDE SEQUENCE [LARGE SCALE GENOMIC DNA]</scope>
    <source>
        <strain evidence="7">SCGC-AAA261D19</strain>
    </source>
</reference>
<protein>
    <recommendedName>
        <fullName evidence="6">Tetrapyrrole methylase domain-containing protein</fullName>
    </recommendedName>
</protein>
<dbReference type="InterPro" id="IPR014777">
    <property type="entry name" value="4pyrrole_Mease_sub1"/>
</dbReference>
<feature type="domain" description="Tetrapyrrole methylase" evidence="6">
    <location>
        <begin position="6"/>
        <end position="205"/>
    </location>
</feature>
<dbReference type="NCBIfam" id="TIGR02467">
    <property type="entry name" value="CbiE"/>
    <property type="match status" value="1"/>
</dbReference>
<dbReference type="PANTHER" id="PTHR43182">
    <property type="entry name" value="COBALT-PRECORRIN-6B C(15)-METHYLTRANSFERASE (DECARBOXYLATING)"/>
    <property type="match status" value="1"/>
</dbReference>
<dbReference type="InterPro" id="IPR035996">
    <property type="entry name" value="4pyrrol_Methylase_sf"/>
</dbReference>
<evidence type="ECO:0000259" key="6">
    <source>
        <dbReference type="Pfam" id="PF00590"/>
    </source>
</evidence>
<dbReference type="CDD" id="cd11644">
    <property type="entry name" value="Precorrin-6Y-MT"/>
    <property type="match status" value="1"/>
</dbReference>
<sequence>MGDTGKIWVVGVGPGDPEHLTKKATFIVKRADVVAGWEHALKIVDELAKGERVQFTSHQTEENVIAYLAREARKGKKCVVCTVGDPNFSDDQLLEKIRKFGEIEIVPGISSVQIAASQAKVSFEKSRFITFHKSGPINNEKEKLLRVVKEGRRNVIVLPRPWDFMPRDIAKFLIDNGVVKNLEVTVHENLTLSDERVHVCKLSDLLNTEHGDLSIIIIKKARG</sequence>
<dbReference type="PATRIC" id="fig|1698273.3.peg.66"/>
<dbReference type="Gene3D" id="3.30.950.10">
    <property type="entry name" value="Methyltransferase, Cobalt-precorrin-4 Transmethylase, Domain 2"/>
    <property type="match status" value="1"/>
</dbReference>
<proteinExistence type="predicted"/>
<evidence type="ECO:0000256" key="1">
    <source>
        <dbReference type="ARBA" id="ARBA00004953"/>
    </source>
</evidence>
<dbReference type="Proteomes" id="UP000070400">
    <property type="component" value="Unassembled WGS sequence"/>
</dbReference>
<dbReference type="Pfam" id="PF00590">
    <property type="entry name" value="TP_methylase"/>
    <property type="match status" value="1"/>
</dbReference>
<name>A0A133V8V6_9EURY</name>
<evidence type="ECO:0000256" key="2">
    <source>
        <dbReference type="ARBA" id="ARBA00022573"/>
    </source>
</evidence>
<dbReference type="InterPro" id="IPR014776">
    <property type="entry name" value="4pyrrole_Mease_sub2"/>
</dbReference>
<dbReference type="GO" id="GO:0008276">
    <property type="term" value="F:protein methyltransferase activity"/>
    <property type="evidence" value="ECO:0007669"/>
    <property type="project" value="InterPro"/>
</dbReference>
<keyword evidence="8" id="KW-1185">Reference proteome</keyword>
<dbReference type="InterPro" id="IPR012818">
    <property type="entry name" value="CbiE"/>
</dbReference>
<dbReference type="GO" id="GO:0009236">
    <property type="term" value="P:cobalamin biosynthetic process"/>
    <property type="evidence" value="ECO:0007669"/>
    <property type="project" value="UniProtKB-UniPathway"/>
</dbReference>
<comment type="pathway">
    <text evidence="1">Cofactor biosynthesis; adenosylcobalamin biosynthesis.</text>
</comment>
<gene>
    <name evidence="7" type="ORF">AKJ43_00320</name>
</gene>